<evidence type="ECO:0000256" key="5">
    <source>
        <dbReference type="ARBA" id="ARBA00023277"/>
    </source>
</evidence>
<name>A0A8U0HXV2_9EURY</name>
<dbReference type="GeneID" id="72184878"/>
<keyword evidence="5" id="KW-0119">Carbohydrate metabolism</keyword>
<dbReference type="NCBIfam" id="TIGR01549">
    <property type="entry name" value="HAD-SF-IA-v1"/>
    <property type="match status" value="1"/>
</dbReference>
<dbReference type="Gene3D" id="3.40.50.1000">
    <property type="entry name" value="HAD superfamily/HAD-like"/>
    <property type="match status" value="1"/>
</dbReference>
<dbReference type="KEGG" id="halx:M0R89_06725"/>
<dbReference type="InterPro" id="IPR023198">
    <property type="entry name" value="PGP-like_dom2"/>
</dbReference>
<dbReference type="InterPro" id="IPR051600">
    <property type="entry name" value="Beta-PGM-like"/>
</dbReference>
<dbReference type="EMBL" id="CP096659">
    <property type="protein sequence ID" value="UPV75748.1"/>
    <property type="molecule type" value="Genomic_DNA"/>
</dbReference>
<dbReference type="GO" id="GO:0003824">
    <property type="term" value="F:catalytic activity"/>
    <property type="evidence" value="ECO:0007669"/>
    <property type="project" value="UniProtKB-ARBA"/>
</dbReference>
<dbReference type="PANTHER" id="PTHR46193">
    <property type="entry name" value="6-PHOSPHOGLUCONATE PHOSPHATASE"/>
    <property type="match status" value="1"/>
</dbReference>
<dbReference type="Proteomes" id="UP000830729">
    <property type="component" value="Chromosome"/>
</dbReference>
<organism evidence="6 7">
    <name type="scientific">Halorussus limi</name>
    <dbReference type="NCBI Taxonomy" id="2938695"/>
    <lineage>
        <taxon>Archaea</taxon>
        <taxon>Methanobacteriati</taxon>
        <taxon>Methanobacteriota</taxon>
        <taxon>Stenosarchaea group</taxon>
        <taxon>Halobacteria</taxon>
        <taxon>Halobacteriales</taxon>
        <taxon>Haladaptataceae</taxon>
        <taxon>Halorussus</taxon>
    </lineage>
</organism>
<sequence length="216" mass="24207">MQSKAVLFDMDGVIVNSERYWVEREEEEILPAAVDGSPDTSETTGMNFREIYDYLEERNEMTESKDEFVARYEDAARDIYGEKVELQEGFADLLAALREDGRTVALVSSSPHDWIDRMLDRFDLREEFDQIISAEEIDGKSKPEPDVYEYAAEQVGVEPAECIAVEDSTNGVKSAKAAGMKAVGYRNQSDEELDLSEADAVAESPAELREILLADA</sequence>
<evidence type="ECO:0000256" key="3">
    <source>
        <dbReference type="ARBA" id="ARBA00022723"/>
    </source>
</evidence>
<keyword evidence="3" id="KW-0479">Metal-binding</keyword>
<dbReference type="Pfam" id="PF13419">
    <property type="entry name" value="HAD_2"/>
    <property type="match status" value="1"/>
</dbReference>
<gene>
    <name evidence="6" type="ORF">M0R89_06725</name>
</gene>
<proteinExistence type="inferred from homology"/>
<dbReference type="SFLD" id="SFLDG01135">
    <property type="entry name" value="C1.5.6:_HAD__Beta-PGM__Phospha"/>
    <property type="match status" value="1"/>
</dbReference>
<evidence type="ECO:0000256" key="4">
    <source>
        <dbReference type="ARBA" id="ARBA00022842"/>
    </source>
</evidence>
<reference evidence="6 7" key="1">
    <citation type="submission" date="2022-04" db="EMBL/GenBank/DDBJ databases">
        <title>Diverse halophilic archaea isolated from saline environments.</title>
        <authorList>
            <person name="Cui H.-L."/>
        </authorList>
    </citation>
    <scope>NUCLEOTIDE SEQUENCE [LARGE SCALE GENOMIC DNA]</scope>
    <source>
        <strain evidence="6 7">XZYJT49</strain>
    </source>
</reference>
<evidence type="ECO:0000256" key="2">
    <source>
        <dbReference type="ARBA" id="ARBA00007958"/>
    </source>
</evidence>
<dbReference type="NCBIfam" id="TIGR01509">
    <property type="entry name" value="HAD-SF-IA-v3"/>
    <property type="match status" value="1"/>
</dbReference>
<dbReference type="SUPFAM" id="SSF56784">
    <property type="entry name" value="HAD-like"/>
    <property type="match status" value="1"/>
</dbReference>
<dbReference type="SFLD" id="SFLDS00003">
    <property type="entry name" value="Haloacid_Dehalogenase"/>
    <property type="match status" value="1"/>
</dbReference>
<protein>
    <submittedName>
        <fullName evidence="6">HAD family phosphatase</fullName>
    </submittedName>
</protein>
<dbReference type="RefSeq" id="WP_248651785.1">
    <property type="nucleotide sequence ID" value="NZ_CP096659.1"/>
</dbReference>
<dbReference type="PANTHER" id="PTHR46193:SF18">
    <property type="entry name" value="HEXITOL PHOSPHATASE B"/>
    <property type="match status" value="1"/>
</dbReference>
<evidence type="ECO:0000313" key="7">
    <source>
        <dbReference type="Proteomes" id="UP000830729"/>
    </source>
</evidence>
<dbReference type="InterPro" id="IPR006439">
    <property type="entry name" value="HAD-SF_hydro_IA"/>
</dbReference>
<comment type="similarity">
    <text evidence="2">Belongs to the HAD-like hydrolase superfamily.</text>
</comment>
<comment type="cofactor">
    <cofactor evidence="1">
        <name>Mg(2+)</name>
        <dbReference type="ChEBI" id="CHEBI:18420"/>
    </cofactor>
</comment>
<dbReference type="InterPro" id="IPR036412">
    <property type="entry name" value="HAD-like_sf"/>
</dbReference>
<dbReference type="AlphaFoldDB" id="A0A8U0HXV2"/>
<evidence type="ECO:0000256" key="1">
    <source>
        <dbReference type="ARBA" id="ARBA00001946"/>
    </source>
</evidence>
<dbReference type="GO" id="GO:0046872">
    <property type="term" value="F:metal ion binding"/>
    <property type="evidence" value="ECO:0007669"/>
    <property type="project" value="UniProtKB-KW"/>
</dbReference>
<dbReference type="InterPro" id="IPR041492">
    <property type="entry name" value="HAD_2"/>
</dbReference>
<dbReference type="InterPro" id="IPR023214">
    <property type="entry name" value="HAD_sf"/>
</dbReference>
<keyword evidence="7" id="KW-1185">Reference proteome</keyword>
<dbReference type="SFLD" id="SFLDG01129">
    <property type="entry name" value="C1.5:_HAD__Beta-PGM__Phosphata"/>
    <property type="match status" value="1"/>
</dbReference>
<dbReference type="Gene3D" id="1.10.150.240">
    <property type="entry name" value="Putative phosphatase, domain 2"/>
    <property type="match status" value="1"/>
</dbReference>
<evidence type="ECO:0000313" key="6">
    <source>
        <dbReference type="EMBL" id="UPV75748.1"/>
    </source>
</evidence>
<accession>A0A8U0HXV2</accession>
<keyword evidence="4" id="KW-0460">Magnesium</keyword>